<organism evidence="1 2">
    <name type="scientific">Oncorhynchus tshawytscha</name>
    <name type="common">Chinook salmon</name>
    <name type="synonym">Salmo tshawytscha</name>
    <dbReference type="NCBI Taxonomy" id="74940"/>
    <lineage>
        <taxon>Eukaryota</taxon>
        <taxon>Metazoa</taxon>
        <taxon>Chordata</taxon>
        <taxon>Craniata</taxon>
        <taxon>Vertebrata</taxon>
        <taxon>Euteleostomi</taxon>
        <taxon>Actinopterygii</taxon>
        <taxon>Neopterygii</taxon>
        <taxon>Teleostei</taxon>
        <taxon>Protacanthopterygii</taxon>
        <taxon>Salmoniformes</taxon>
        <taxon>Salmonidae</taxon>
        <taxon>Salmoninae</taxon>
        <taxon>Oncorhynchus</taxon>
    </lineage>
</organism>
<sequence>MDQISDPLTMASASTPKATLGQLKNLGFSVHSELVHYLLLALPWRSRQLAQR</sequence>
<reference evidence="1" key="3">
    <citation type="submission" date="2025-09" db="UniProtKB">
        <authorList>
            <consortium name="Ensembl"/>
        </authorList>
    </citation>
    <scope>IDENTIFICATION</scope>
</reference>
<evidence type="ECO:0000313" key="2">
    <source>
        <dbReference type="Proteomes" id="UP000694402"/>
    </source>
</evidence>
<evidence type="ECO:0000313" key="1">
    <source>
        <dbReference type="Ensembl" id="ENSOTSP00005153774.1"/>
    </source>
</evidence>
<reference evidence="1" key="2">
    <citation type="submission" date="2025-08" db="UniProtKB">
        <authorList>
            <consortium name="Ensembl"/>
        </authorList>
    </citation>
    <scope>IDENTIFICATION</scope>
</reference>
<keyword evidence="2" id="KW-1185">Reference proteome</keyword>
<protein>
    <submittedName>
        <fullName evidence="1">Uncharacterized protein</fullName>
    </submittedName>
</protein>
<dbReference type="Ensembl" id="ENSOTST00005140799.1">
    <property type="protein sequence ID" value="ENSOTSP00005153774.1"/>
    <property type="gene ID" value="ENSOTSG00005074894.1"/>
</dbReference>
<proteinExistence type="predicted"/>
<dbReference type="AlphaFoldDB" id="A0AAZ3SL52"/>
<reference evidence="2" key="1">
    <citation type="journal article" date="2018" name="PLoS ONE">
        <title>Chinook salmon (Oncorhynchus tshawytscha) genome and transcriptome.</title>
        <authorList>
            <person name="Christensen K.A."/>
            <person name="Leong J.S."/>
            <person name="Sakhrani D."/>
            <person name="Biagi C.A."/>
            <person name="Minkley D.R."/>
            <person name="Withler R.E."/>
            <person name="Rondeau E.B."/>
            <person name="Koop B.F."/>
            <person name="Devlin R.H."/>
        </authorList>
    </citation>
    <scope>NUCLEOTIDE SEQUENCE [LARGE SCALE GENOMIC DNA]</scope>
</reference>
<name>A0AAZ3SL52_ONCTS</name>
<dbReference type="Proteomes" id="UP000694402">
    <property type="component" value="Unassembled WGS sequence"/>
</dbReference>
<accession>A0AAZ3SL52</accession>